<evidence type="ECO:0000313" key="1">
    <source>
        <dbReference type="EMBL" id="GAG83558.1"/>
    </source>
</evidence>
<gene>
    <name evidence="1" type="ORF">S01H4_33938</name>
</gene>
<feature type="non-terminal residue" evidence="1">
    <location>
        <position position="1"/>
    </location>
</feature>
<dbReference type="InterPro" id="IPR036249">
    <property type="entry name" value="Thioredoxin-like_sf"/>
</dbReference>
<organism evidence="1">
    <name type="scientific">marine sediment metagenome</name>
    <dbReference type="NCBI Taxonomy" id="412755"/>
    <lineage>
        <taxon>unclassified sequences</taxon>
        <taxon>metagenomes</taxon>
        <taxon>ecological metagenomes</taxon>
    </lineage>
</organism>
<comment type="caution">
    <text evidence="1">The sequence shown here is derived from an EMBL/GenBank/DDBJ whole genome shotgun (WGS) entry which is preliminary data.</text>
</comment>
<dbReference type="Gene3D" id="3.40.30.10">
    <property type="entry name" value="Glutaredoxin"/>
    <property type="match status" value="1"/>
</dbReference>
<accession>X1BHH1</accession>
<dbReference type="Pfam" id="PF14595">
    <property type="entry name" value="Thioredoxin_9"/>
    <property type="match status" value="1"/>
</dbReference>
<protein>
    <recommendedName>
        <fullName evidence="2">Thioredoxin domain-containing protein</fullName>
    </recommendedName>
</protein>
<dbReference type="AlphaFoldDB" id="X1BHH1"/>
<dbReference type="SUPFAM" id="SSF52833">
    <property type="entry name" value="Thioredoxin-like"/>
    <property type="match status" value="1"/>
</dbReference>
<reference evidence="1" key="1">
    <citation type="journal article" date="2014" name="Front. Microbiol.">
        <title>High frequency of phylogenetically diverse reductive dehalogenase-homologous genes in deep subseafloor sedimentary metagenomes.</title>
        <authorList>
            <person name="Kawai M."/>
            <person name="Futagami T."/>
            <person name="Toyoda A."/>
            <person name="Takaki Y."/>
            <person name="Nishi S."/>
            <person name="Hori S."/>
            <person name="Arai W."/>
            <person name="Tsubouchi T."/>
            <person name="Morono Y."/>
            <person name="Uchiyama I."/>
            <person name="Ito T."/>
            <person name="Fujiyama A."/>
            <person name="Inagaki F."/>
            <person name="Takami H."/>
        </authorList>
    </citation>
    <scope>NUCLEOTIDE SEQUENCE</scope>
    <source>
        <strain evidence="1">Expedition CK06-06</strain>
    </source>
</reference>
<proteinExistence type="predicted"/>
<name>X1BHH1_9ZZZZ</name>
<sequence length="153" mass="17952">DDYLKEFGDKIEFNYKAYEPKVDVLERIKDLLEKKNEKLKIVALGADWCPDCNRNVPRMIKNIKTIKSNNIDLRILYGIMVNALHKPGETIWHKKRSPPEALDPKFDLKKIPTFYFFNGNDDLIGIIVENPKWESTLEDDILEILENKLYPTD</sequence>
<evidence type="ECO:0008006" key="2">
    <source>
        <dbReference type="Google" id="ProtNLM"/>
    </source>
</evidence>
<dbReference type="EMBL" id="BART01017913">
    <property type="protein sequence ID" value="GAG83558.1"/>
    <property type="molecule type" value="Genomic_DNA"/>
</dbReference>